<evidence type="ECO:0000313" key="2">
    <source>
        <dbReference type="EMBL" id="SPO29281.1"/>
    </source>
</evidence>
<evidence type="ECO:0000256" key="1">
    <source>
        <dbReference type="SAM" id="SignalP"/>
    </source>
</evidence>
<organism evidence="2 3">
    <name type="scientific">Ustilago trichophora</name>
    <dbReference type="NCBI Taxonomy" id="86804"/>
    <lineage>
        <taxon>Eukaryota</taxon>
        <taxon>Fungi</taxon>
        <taxon>Dikarya</taxon>
        <taxon>Basidiomycota</taxon>
        <taxon>Ustilaginomycotina</taxon>
        <taxon>Ustilaginomycetes</taxon>
        <taxon>Ustilaginales</taxon>
        <taxon>Ustilaginaceae</taxon>
        <taxon>Ustilago</taxon>
    </lineage>
</organism>
<proteinExistence type="predicted"/>
<protein>
    <submittedName>
        <fullName evidence="2">Uncharacterized protein</fullName>
    </submittedName>
</protein>
<keyword evidence="1" id="KW-0732">Signal</keyword>
<name>A0A5C3EIE9_9BASI</name>
<sequence>MKLSGASRRSAMLMAAAACLFGTASSLPMNGQPFGLHVPPLQLPSSSGKPSNSQARQMVPFDIASHFTLHTSMPQQAKHLNWLFDTFLNEIQQWPLQPPPSLIPAPLNENVHLGPEATRMVKFYLQDRFKSKSLYYVGSQGIGGPLRDFYMTPITIKADDVRYQWLQRIGLMNAHTHDLFGAEVPSMLLISVPAKWSHSEPLELGLHGYAKLTGADMDKFQGELEQSKYSKSLLEVSADVHPTRMLPLFPIRHAVI</sequence>
<reference evidence="2 3" key="1">
    <citation type="submission" date="2018-03" db="EMBL/GenBank/DDBJ databases">
        <authorList>
            <person name="Guldener U."/>
        </authorList>
    </citation>
    <scope>NUCLEOTIDE SEQUENCE [LARGE SCALE GENOMIC DNA]</scope>
    <source>
        <strain evidence="2 3">NBRC100155</strain>
    </source>
</reference>
<gene>
    <name evidence="2" type="ORF">UTRI_06230</name>
</gene>
<accession>A0A5C3EIE9</accession>
<dbReference type="AlphaFoldDB" id="A0A5C3EIE9"/>
<dbReference type="EMBL" id="OOIN01000027">
    <property type="protein sequence ID" value="SPO29281.1"/>
    <property type="molecule type" value="Genomic_DNA"/>
</dbReference>
<keyword evidence="3" id="KW-1185">Reference proteome</keyword>
<evidence type="ECO:0000313" key="3">
    <source>
        <dbReference type="Proteomes" id="UP000324022"/>
    </source>
</evidence>
<dbReference type="Proteomes" id="UP000324022">
    <property type="component" value="Unassembled WGS sequence"/>
</dbReference>
<feature type="signal peptide" evidence="1">
    <location>
        <begin position="1"/>
        <end position="26"/>
    </location>
</feature>
<feature type="chain" id="PRO_5022735847" evidence="1">
    <location>
        <begin position="27"/>
        <end position="256"/>
    </location>
</feature>